<keyword evidence="1" id="KW-0732">Signal</keyword>
<evidence type="ECO:0000259" key="3">
    <source>
        <dbReference type="Pfam" id="PF20732"/>
    </source>
</evidence>
<dbReference type="InterPro" id="IPR008302">
    <property type="entry name" value="NamZ"/>
</dbReference>
<dbReference type="Gene3D" id="3.90.1150.140">
    <property type="match status" value="1"/>
</dbReference>
<gene>
    <name evidence="4" type="ORF">E0W69_016270</name>
</gene>
<dbReference type="Pfam" id="PF07075">
    <property type="entry name" value="NamZ_N"/>
    <property type="match status" value="1"/>
</dbReference>
<dbReference type="InterPro" id="IPR048502">
    <property type="entry name" value="NamZ_N"/>
</dbReference>
<reference evidence="4 5" key="1">
    <citation type="submission" date="2019-09" db="EMBL/GenBank/DDBJ databases">
        <title>Complete genome sequence of Arachidicoccus sp. B3-10 isolated from apple orchard soil.</title>
        <authorList>
            <person name="Kim H.S."/>
            <person name="Han K.-I."/>
            <person name="Suh M.K."/>
            <person name="Lee K.C."/>
            <person name="Eom M.K."/>
            <person name="Kim J.-S."/>
            <person name="Kang S.W."/>
            <person name="Sin Y."/>
            <person name="Lee J.-S."/>
        </authorList>
    </citation>
    <scope>NUCLEOTIDE SEQUENCE [LARGE SCALE GENOMIC DNA]</scope>
    <source>
        <strain evidence="4 5">B3-10</strain>
    </source>
</reference>
<dbReference type="PANTHER" id="PTHR42915:SF1">
    <property type="entry name" value="PEPTIDOGLYCAN BETA-N-ACETYLMURAMIDASE NAMZ"/>
    <property type="match status" value="1"/>
</dbReference>
<accession>A0A5P2G2W4</accession>
<dbReference type="OrthoDB" id="9801061at2"/>
<keyword evidence="5" id="KW-1185">Reference proteome</keyword>
<feature type="chain" id="PRO_5024322809" evidence="1">
    <location>
        <begin position="25"/>
        <end position="422"/>
    </location>
</feature>
<evidence type="ECO:0000256" key="1">
    <source>
        <dbReference type="SAM" id="SignalP"/>
    </source>
</evidence>
<feature type="domain" description="Peptidoglycan beta-N-acetylmuramidase NamZ N-terminal" evidence="2">
    <location>
        <begin position="65"/>
        <end position="269"/>
    </location>
</feature>
<dbReference type="EMBL" id="CP044016">
    <property type="protein sequence ID" value="QES90136.1"/>
    <property type="molecule type" value="Genomic_DNA"/>
</dbReference>
<proteinExistence type="predicted"/>
<organism evidence="4 5">
    <name type="scientific">Rhizosphaericola mali</name>
    <dbReference type="NCBI Taxonomy" id="2545455"/>
    <lineage>
        <taxon>Bacteria</taxon>
        <taxon>Pseudomonadati</taxon>
        <taxon>Bacteroidota</taxon>
        <taxon>Chitinophagia</taxon>
        <taxon>Chitinophagales</taxon>
        <taxon>Chitinophagaceae</taxon>
        <taxon>Rhizosphaericola</taxon>
    </lineage>
</organism>
<feature type="signal peptide" evidence="1">
    <location>
        <begin position="1"/>
        <end position="24"/>
    </location>
</feature>
<dbReference type="GO" id="GO:0033922">
    <property type="term" value="F:peptidoglycan beta-N-acetylmuramidase activity"/>
    <property type="evidence" value="ECO:0007669"/>
    <property type="project" value="InterPro"/>
</dbReference>
<dbReference type="Gene3D" id="3.40.50.12170">
    <property type="entry name" value="Uncharacterised protein PF07075, DUF1343"/>
    <property type="match status" value="1"/>
</dbReference>
<dbReference type="KEGG" id="arac:E0W69_016270"/>
<evidence type="ECO:0000259" key="2">
    <source>
        <dbReference type="Pfam" id="PF07075"/>
    </source>
</evidence>
<feature type="domain" description="Peptidoglycan beta-N-acetylmuramidase NamZ C-terminal" evidence="3">
    <location>
        <begin position="274"/>
        <end position="419"/>
    </location>
</feature>
<dbReference type="RefSeq" id="WP_131331092.1">
    <property type="nucleotide sequence ID" value="NZ_CP044016.1"/>
</dbReference>
<dbReference type="PIRSF" id="PIRSF016719">
    <property type="entry name" value="UCP016719"/>
    <property type="match status" value="1"/>
</dbReference>
<evidence type="ECO:0000313" key="4">
    <source>
        <dbReference type="EMBL" id="QES90136.1"/>
    </source>
</evidence>
<protein>
    <submittedName>
        <fullName evidence="4">DUF1343 domain-containing protein</fullName>
    </submittedName>
</protein>
<dbReference type="PANTHER" id="PTHR42915">
    <property type="entry name" value="HYPOTHETICAL 460 KDA PROTEIN IN FEUA-SIGW INTERGENIC REGION [PRECURSOR]"/>
    <property type="match status" value="1"/>
</dbReference>
<dbReference type="Proteomes" id="UP000292424">
    <property type="component" value="Chromosome"/>
</dbReference>
<dbReference type="AlphaFoldDB" id="A0A5P2G2W4"/>
<dbReference type="InterPro" id="IPR048503">
    <property type="entry name" value="NamZ_C"/>
</dbReference>
<dbReference type="Pfam" id="PF20732">
    <property type="entry name" value="NamZ_C"/>
    <property type="match status" value="1"/>
</dbReference>
<sequence length="422" mass="47949">MQIKASFKYICFAILFAISINTFAQNNSIILPIGKSEKWVKKATHTQPGAYQLKKYLPLLKGKRVGVFANPTSVIGHTHLVDSLQHLGIQITKIFGPEHGFRGTADAGAHVESFVDQATGIKVISLYGKKSHPSKEDLADVDILLFDLQDVGLRFYTYILSLQNFMESAIDNRKPLIILDRPNPNGFYVDGPVLDTAYKSGVGPQPIPVVYGMTIGEYAKMVLGEKWLHTKYAYMRQDDPLITIIPCKHYNHKYLYQLPVAPSPNLKSMNAIYWYASTCFFEGTNLSEGRGTSNPFLYVGGPDLPKNLFQFEPKSQNGALDPKCKDQICYGWDLTRQPSPSKIDLSYIKNAYDLTKDKSTFFLQPKDSTKPENYFFNKLAGNQELRMQIIQQRPLDEIYASWESSIQNFKTIRKKYLLYKDF</sequence>
<evidence type="ECO:0000313" key="5">
    <source>
        <dbReference type="Proteomes" id="UP000292424"/>
    </source>
</evidence>
<name>A0A5P2G2W4_9BACT</name>